<organism evidence="3 4">
    <name type="scientific">Planococcus halotolerans</name>
    <dbReference type="NCBI Taxonomy" id="2233542"/>
    <lineage>
        <taxon>Bacteria</taxon>
        <taxon>Bacillati</taxon>
        <taxon>Bacillota</taxon>
        <taxon>Bacilli</taxon>
        <taxon>Bacillales</taxon>
        <taxon>Caryophanaceae</taxon>
        <taxon>Planococcus</taxon>
    </lineage>
</organism>
<gene>
    <name evidence="3" type="ORF">DP120_12490</name>
</gene>
<dbReference type="Pfam" id="PF01740">
    <property type="entry name" value="STAS"/>
    <property type="match status" value="1"/>
</dbReference>
<dbReference type="PANTHER" id="PTHR33745:SF3">
    <property type="entry name" value="RSBT CO-ANTAGONIST PROTEIN RSBRC"/>
    <property type="match status" value="1"/>
</dbReference>
<dbReference type="InterPro" id="IPR051932">
    <property type="entry name" value="Bact_StressResp_Reg"/>
</dbReference>
<comment type="caution">
    <text evidence="3">The sequence shown here is derived from an EMBL/GenBank/DDBJ whole genome shotgun (WGS) entry which is preliminary data.</text>
</comment>
<evidence type="ECO:0000259" key="2">
    <source>
        <dbReference type="PROSITE" id="PS50801"/>
    </source>
</evidence>
<keyword evidence="1" id="KW-0597">Phosphoprotein</keyword>
<feature type="domain" description="STAS" evidence="2">
    <location>
        <begin position="182"/>
        <end position="293"/>
    </location>
</feature>
<keyword evidence="4" id="KW-1185">Reference proteome</keyword>
<accession>A0A365KR12</accession>
<dbReference type="AlphaFoldDB" id="A0A365KR12"/>
<dbReference type="Gene3D" id="1.10.490.70">
    <property type="entry name" value="Histidine kinase N-terminal domain"/>
    <property type="match status" value="1"/>
</dbReference>
<dbReference type="InterPro" id="IPR036513">
    <property type="entry name" value="STAS_dom_sf"/>
</dbReference>
<reference evidence="3 4" key="1">
    <citation type="submission" date="2018-06" db="EMBL/GenBank/DDBJ databases">
        <title>The draft genome sequences of strains SCU63 and S1.</title>
        <authorList>
            <person name="Gan L."/>
        </authorList>
    </citation>
    <scope>NUCLEOTIDE SEQUENCE [LARGE SCALE GENOMIC DNA]</scope>
    <source>
        <strain evidence="3 4">SCU63</strain>
    </source>
</reference>
<dbReference type="EMBL" id="QLZR01000005">
    <property type="protein sequence ID" value="RAZ75618.1"/>
    <property type="molecule type" value="Genomic_DNA"/>
</dbReference>
<proteinExistence type="predicted"/>
<evidence type="ECO:0000313" key="3">
    <source>
        <dbReference type="EMBL" id="RAZ75618.1"/>
    </source>
</evidence>
<dbReference type="PROSITE" id="PS50801">
    <property type="entry name" value="STAS"/>
    <property type="match status" value="1"/>
</dbReference>
<dbReference type="CDD" id="cd07041">
    <property type="entry name" value="STAS_RsbR_RsbS_like"/>
    <property type="match status" value="1"/>
</dbReference>
<dbReference type="Pfam" id="PF14361">
    <property type="entry name" value="RsbRD_N"/>
    <property type="match status" value="1"/>
</dbReference>
<dbReference type="SUPFAM" id="SSF52091">
    <property type="entry name" value="SpoIIaa-like"/>
    <property type="match status" value="1"/>
</dbReference>
<dbReference type="InterPro" id="IPR025751">
    <property type="entry name" value="RsbRD_N_dom"/>
</dbReference>
<dbReference type="Gene3D" id="3.30.750.24">
    <property type="entry name" value="STAS domain"/>
    <property type="match status" value="1"/>
</dbReference>
<dbReference type="InterPro" id="IPR002645">
    <property type="entry name" value="STAS_dom"/>
</dbReference>
<dbReference type="Proteomes" id="UP000251002">
    <property type="component" value="Unassembled WGS sequence"/>
</dbReference>
<dbReference type="PANTHER" id="PTHR33745">
    <property type="entry name" value="RSBT ANTAGONIST PROTEIN RSBS-RELATED"/>
    <property type="match status" value="1"/>
</dbReference>
<evidence type="ECO:0000313" key="4">
    <source>
        <dbReference type="Proteomes" id="UP000251002"/>
    </source>
</evidence>
<evidence type="ECO:0000256" key="1">
    <source>
        <dbReference type="ARBA" id="ARBA00022553"/>
    </source>
</evidence>
<protein>
    <recommendedName>
        <fullName evidence="2">STAS domain-containing protein</fullName>
    </recommendedName>
</protein>
<name>A0A365KR12_9BACL</name>
<sequence length="294" mass="33655">MHYTEKIVCKQKGFLFFMGQKNAELYNYIIENRERITEEWLDSRKKTDGSMYSSNASSQVEEQLKNQNNAFIEAVTSVFTSDGDEFLGALDSWVETIATARARQSVPLHEVIAQIRVFRRIYWGYVRKFFNEDFEADSNDALEWAEILNNSFDYIIERFAIRHYEADQRILQSQQQMIYELSSPVIPIKKGVGILPLVGDIDTHRAKIILETALEQSVKQQLDTLYIDLSAVAIIDTMVAQQIFQVMASLKIIGVQSVLSGIRPEIAQTAITLGIDFKDIKVHANLMRALETQT</sequence>